<reference evidence="2 3" key="1">
    <citation type="journal article" date="2024" name="Commun. Biol.">
        <title>Comparative genomic analysis of thermophilic fungi reveals convergent evolutionary adaptations and gene losses.</title>
        <authorList>
            <person name="Steindorff A.S."/>
            <person name="Aguilar-Pontes M.V."/>
            <person name="Robinson A.J."/>
            <person name="Andreopoulos B."/>
            <person name="LaButti K."/>
            <person name="Kuo A."/>
            <person name="Mondo S."/>
            <person name="Riley R."/>
            <person name="Otillar R."/>
            <person name="Haridas S."/>
            <person name="Lipzen A."/>
            <person name="Grimwood J."/>
            <person name="Schmutz J."/>
            <person name="Clum A."/>
            <person name="Reid I.D."/>
            <person name="Moisan M.C."/>
            <person name="Butler G."/>
            <person name="Nguyen T.T.M."/>
            <person name="Dewar K."/>
            <person name="Conant G."/>
            <person name="Drula E."/>
            <person name="Henrissat B."/>
            <person name="Hansel C."/>
            <person name="Singer S."/>
            <person name="Hutchinson M.I."/>
            <person name="de Vries R.P."/>
            <person name="Natvig D.O."/>
            <person name="Powell A.J."/>
            <person name="Tsang A."/>
            <person name="Grigoriev I.V."/>
        </authorList>
    </citation>
    <scope>NUCLEOTIDE SEQUENCE [LARGE SCALE GENOMIC DNA]</scope>
    <source>
        <strain evidence="2 3">CBS 494.80</strain>
    </source>
</reference>
<gene>
    <name evidence="2" type="ORF">VTL71DRAFT_4546</name>
</gene>
<proteinExistence type="predicted"/>
<dbReference type="EMBL" id="JAZHXI010000014">
    <property type="protein sequence ID" value="KAL2064052.1"/>
    <property type="molecule type" value="Genomic_DNA"/>
</dbReference>
<evidence type="ECO:0000256" key="1">
    <source>
        <dbReference type="SAM" id="MobiDB-lite"/>
    </source>
</evidence>
<feature type="region of interest" description="Disordered" evidence="1">
    <location>
        <begin position="1"/>
        <end position="32"/>
    </location>
</feature>
<evidence type="ECO:0000313" key="2">
    <source>
        <dbReference type="EMBL" id="KAL2064052.1"/>
    </source>
</evidence>
<comment type="caution">
    <text evidence="2">The sequence shown here is derived from an EMBL/GenBank/DDBJ whole genome shotgun (WGS) entry which is preliminary data.</text>
</comment>
<feature type="compositionally biased region" description="Polar residues" evidence="1">
    <location>
        <begin position="1"/>
        <end position="17"/>
    </location>
</feature>
<evidence type="ECO:0000313" key="3">
    <source>
        <dbReference type="Proteomes" id="UP001595075"/>
    </source>
</evidence>
<keyword evidence="3" id="KW-1185">Reference proteome</keyword>
<feature type="region of interest" description="Disordered" evidence="1">
    <location>
        <begin position="125"/>
        <end position="166"/>
    </location>
</feature>
<accession>A0ABR4C3F3</accession>
<sequence>MSDPTQETVSASSASLTDETHDMSDTEPEEDLQFNLPLQITIEESSDQLSAPKTNKPFQLSEPRLIISESASKINLVQAKLLRPILAGTYFGDPAYLLRLQLHLYTPGASRSWLSRIQSASINVTLQDAPVSRDDNGDSSEEEDSDEDEEPEHPSIVNTFPSESGWEGPLRSALLTRTIELGTQIGYQPFITASVGTSFSETREKTGAVKIKVGIRGESNILNVVLEENPIDREGVPDFLVVPFVVAHNARRFSVRVVVNARYGFMKGILSEMWPILGRNDDPVYFDPTVMKGLMEKGKRDKSGQKKVEWLGELDHVNLQDYSSLIESRK</sequence>
<feature type="compositionally biased region" description="Acidic residues" evidence="1">
    <location>
        <begin position="137"/>
        <end position="151"/>
    </location>
</feature>
<protein>
    <submittedName>
        <fullName evidence="2">Uncharacterized protein</fullName>
    </submittedName>
</protein>
<organism evidence="2 3">
    <name type="scientific">Oculimacula yallundae</name>
    <dbReference type="NCBI Taxonomy" id="86028"/>
    <lineage>
        <taxon>Eukaryota</taxon>
        <taxon>Fungi</taxon>
        <taxon>Dikarya</taxon>
        <taxon>Ascomycota</taxon>
        <taxon>Pezizomycotina</taxon>
        <taxon>Leotiomycetes</taxon>
        <taxon>Helotiales</taxon>
        <taxon>Ploettnerulaceae</taxon>
        <taxon>Oculimacula</taxon>
    </lineage>
</organism>
<name>A0ABR4C3F3_9HELO</name>
<dbReference type="Proteomes" id="UP001595075">
    <property type="component" value="Unassembled WGS sequence"/>
</dbReference>